<sequence>MKWTLAHGASACSRNLTQRLENKLSSIQRPILLNITDAYRTTSTAALKVIEGLMPLHLKIKLESEYVSCQYRSAATEHRRRRKDISAADGRHRFLHLGRAEGTPPLLVSKDLGRKLSVPGRDDSHLRSSQTCGDPTK</sequence>
<accession>A0A4Y2IAS7</accession>
<feature type="compositionally biased region" description="Polar residues" evidence="1">
    <location>
        <begin position="127"/>
        <end position="137"/>
    </location>
</feature>
<dbReference type="AlphaFoldDB" id="A0A4Y2IAS7"/>
<dbReference type="EMBL" id="BGPR01002503">
    <property type="protein sequence ID" value="GBM74532.1"/>
    <property type="molecule type" value="Genomic_DNA"/>
</dbReference>
<organism evidence="2 3">
    <name type="scientific">Araneus ventricosus</name>
    <name type="common">Orbweaver spider</name>
    <name type="synonym">Epeira ventricosa</name>
    <dbReference type="NCBI Taxonomy" id="182803"/>
    <lineage>
        <taxon>Eukaryota</taxon>
        <taxon>Metazoa</taxon>
        <taxon>Ecdysozoa</taxon>
        <taxon>Arthropoda</taxon>
        <taxon>Chelicerata</taxon>
        <taxon>Arachnida</taxon>
        <taxon>Araneae</taxon>
        <taxon>Araneomorphae</taxon>
        <taxon>Entelegynae</taxon>
        <taxon>Araneoidea</taxon>
        <taxon>Araneidae</taxon>
        <taxon>Araneus</taxon>
    </lineage>
</organism>
<feature type="region of interest" description="Disordered" evidence="1">
    <location>
        <begin position="117"/>
        <end position="137"/>
    </location>
</feature>
<evidence type="ECO:0000313" key="3">
    <source>
        <dbReference type="Proteomes" id="UP000499080"/>
    </source>
</evidence>
<comment type="caution">
    <text evidence="2">The sequence shown here is derived from an EMBL/GenBank/DDBJ whole genome shotgun (WGS) entry which is preliminary data.</text>
</comment>
<keyword evidence="3" id="KW-1185">Reference proteome</keyword>
<evidence type="ECO:0000256" key="1">
    <source>
        <dbReference type="SAM" id="MobiDB-lite"/>
    </source>
</evidence>
<protein>
    <submittedName>
        <fullName evidence="2">Uncharacterized protein</fullName>
    </submittedName>
</protein>
<evidence type="ECO:0000313" key="2">
    <source>
        <dbReference type="EMBL" id="GBM74532.1"/>
    </source>
</evidence>
<name>A0A4Y2IAS7_ARAVE</name>
<gene>
    <name evidence="2" type="ORF">AVEN_126583_1</name>
</gene>
<dbReference type="Proteomes" id="UP000499080">
    <property type="component" value="Unassembled WGS sequence"/>
</dbReference>
<proteinExistence type="predicted"/>
<reference evidence="2 3" key="1">
    <citation type="journal article" date="2019" name="Sci. Rep.">
        <title>Orb-weaving spider Araneus ventricosus genome elucidates the spidroin gene catalogue.</title>
        <authorList>
            <person name="Kono N."/>
            <person name="Nakamura H."/>
            <person name="Ohtoshi R."/>
            <person name="Moran D.A.P."/>
            <person name="Shinohara A."/>
            <person name="Yoshida Y."/>
            <person name="Fujiwara M."/>
            <person name="Mori M."/>
            <person name="Tomita M."/>
            <person name="Arakawa K."/>
        </authorList>
    </citation>
    <scope>NUCLEOTIDE SEQUENCE [LARGE SCALE GENOMIC DNA]</scope>
</reference>